<keyword evidence="4" id="KW-0378">Hydrolase</keyword>
<dbReference type="InterPro" id="IPR004634">
    <property type="entry name" value="Pept_S49_pIV"/>
</dbReference>
<feature type="active site" description="Proton donor/acceptor" evidence="7">
    <location>
        <position position="201"/>
    </location>
</feature>
<proteinExistence type="inferred from homology"/>
<sequence length="620" mass="66604">MIGRFFAFFGRMLVAMWRWLDAVRRTLFNLAFLFLIGVFIAVLWRPGPQIPDGAALLLRPSGVLVEQASFEDPLAMLRGTSSAPGQAPLADLLEALRSARDDERIRVVVVETDRLQGGGLSKLAELRTALAEVRAAGKTVLVRGERFTQAQYYLASVADEIHLAPDGFLLLRGLARYTTYFGEALERLGIKVHVFRVGEYKSFSEPFTRRDMSEEDRSATRDLLDGLWGAFREQVAEARGIAVDDLDRYVEHYGAALRAADGDAAQAALDAGLVDRLSTRDQWRALLAERVGSAGVQAADALEEDGGEVEPFRHTGVGTYLQVVRGERARSGDQIAVLVAQGAIMDGEQPPGAVGGDTLARLIREAREDSRVKALVLRIDSPGGSAWASEVVRRELQITREAGKPVVASMSSVAASGGYWIAAGADEIWAHPLSLTGSIGIFAMFPEFSQPLERLGMHVDGVATGPLAGALDPRRALDPAAAEAMQIGIEHGYRRFLDTVGNARGLSRAEVDAVARGRVWTGQAAADLGLVDELGGLHAAIDAAARRAGVDNYTLSWPAARLPPLQRLLSSIGARAGAGLPAAQGSAVGLLLGELERNAAALLQWNDRDHLYAHCLCEAP</sequence>
<keyword evidence="5" id="KW-0720">Serine protease</keyword>
<dbReference type="CDD" id="cd07018">
    <property type="entry name" value="S49_SppA_67K_type"/>
    <property type="match status" value="1"/>
</dbReference>
<dbReference type="Gene3D" id="6.20.330.10">
    <property type="match status" value="1"/>
</dbReference>
<keyword evidence="11" id="KW-1185">Reference proteome</keyword>
<evidence type="ECO:0000259" key="9">
    <source>
        <dbReference type="Pfam" id="PF01343"/>
    </source>
</evidence>
<feature type="domain" description="Peptidase S49" evidence="9">
    <location>
        <begin position="134"/>
        <end position="290"/>
    </location>
</feature>
<keyword evidence="8" id="KW-0812">Transmembrane</keyword>
<evidence type="ECO:0000256" key="3">
    <source>
        <dbReference type="ARBA" id="ARBA00022670"/>
    </source>
</evidence>
<accession>A0A2T4IBM5</accession>
<dbReference type="GO" id="GO:0008236">
    <property type="term" value="F:serine-type peptidase activity"/>
    <property type="evidence" value="ECO:0007669"/>
    <property type="project" value="UniProtKB-KW"/>
</dbReference>
<dbReference type="AlphaFoldDB" id="A0A2T4IBM5"/>
<evidence type="ECO:0000313" key="10">
    <source>
        <dbReference type="EMBL" id="PTD95180.1"/>
    </source>
</evidence>
<reference evidence="10 11" key="2">
    <citation type="submission" date="2018-04" db="EMBL/GenBank/DDBJ databases">
        <title>Thauera lacus sp. nov., isolated from an saline lake in Inner Mongolia, China.</title>
        <authorList>
            <person name="Liang Q.-Y."/>
        </authorList>
    </citation>
    <scope>NUCLEOTIDE SEQUENCE [LARGE SCALE GENOMIC DNA]</scope>
    <source>
        <strain evidence="10 11">D20</strain>
    </source>
</reference>
<dbReference type="NCBIfam" id="TIGR00705">
    <property type="entry name" value="SppA_67K"/>
    <property type="match status" value="1"/>
</dbReference>
<evidence type="ECO:0000256" key="2">
    <source>
        <dbReference type="ARBA" id="ARBA00008683"/>
    </source>
</evidence>
<dbReference type="InterPro" id="IPR004635">
    <property type="entry name" value="Pept_S49_SppA"/>
</dbReference>
<dbReference type="CDD" id="cd07023">
    <property type="entry name" value="S49_Sppa_N_C"/>
    <property type="match status" value="1"/>
</dbReference>
<dbReference type="Pfam" id="PF01343">
    <property type="entry name" value="Peptidase_S49"/>
    <property type="match status" value="2"/>
</dbReference>
<feature type="transmembrane region" description="Helical" evidence="8">
    <location>
        <begin position="26"/>
        <end position="44"/>
    </location>
</feature>
<dbReference type="PANTHER" id="PTHR33209">
    <property type="entry name" value="PROTEASE 4"/>
    <property type="match status" value="1"/>
</dbReference>
<comment type="caution">
    <text evidence="10">The sequence shown here is derived from an EMBL/GenBank/DDBJ whole genome shotgun (WGS) entry which is preliminary data.</text>
</comment>
<dbReference type="Gene3D" id="3.90.226.10">
    <property type="entry name" value="2-enoyl-CoA Hydratase, Chain A, domain 1"/>
    <property type="match status" value="3"/>
</dbReference>
<dbReference type="PIRSF" id="PIRSF001217">
    <property type="entry name" value="Protease_4_SppA"/>
    <property type="match status" value="1"/>
</dbReference>
<dbReference type="EMBL" id="PZKC01000017">
    <property type="protein sequence ID" value="PTD95180.1"/>
    <property type="molecule type" value="Genomic_DNA"/>
</dbReference>
<gene>
    <name evidence="10" type="primary">sppA</name>
    <name evidence="10" type="ORF">C8261_15880</name>
</gene>
<dbReference type="GO" id="GO:0006465">
    <property type="term" value="P:signal peptide processing"/>
    <property type="evidence" value="ECO:0007669"/>
    <property type="project" value="InterPro"/>
</dbReference>
<dbReference type="Proteomes" id="UP000241193">
    <property type="component" value="Unassembled WGS sequence"/>
</dbReference>
<dbReference type="InterPro" id="IPR047272">
    <property type="entry name" value="S49_SppA_C"/>
</dbReference>
<comment type="subcellular location">
    <subcellularLocation>
        <location evidence="1">Membrane</location>
    </subcellularLocation>
</comment>
<dbReference type="InterPro" id="IPR047217">
    <property type="entry name" value="S49_SppA_67K_type_N"/>
</dbReference>
<feature type="domain" description="Peptidase S49" evidence="9">
    <location>
        <begin position="400"/>
        <end position="550"/>
    </location>
</feature>
<dbReference type="InterPro" id="IPR029045">
    <property type="entry name" value="ClpP/crotonase-like_dom_sf"/>
</dbReference>
<dbReference type="SUPFAM" id="SSF52096">
    <property type="entry name" value="ClpP/crotonase"/>
    <property type="match status" value="2"/>
</dbReference>
<dbReference type="RefSeq" id="WP_107494711.1">
    <property type="nucleotide sequence ID" value="NZ_PZKC01000017.1"/>
</dbReference>
<organism evidence="10 11">
    <name type="scientific">Pseudothauera lacus</name>
    <dbReference type="NCBI Taxonomy" id="2136175"/>
    <lineage>
        <taxon>Bacteria</taxon>
        <taxon>Pseudomonadati</taxon>
        <taxon>Pseudomonadota</taxon>
        <taxon>Betaproteobacteria</taxon>
        <taxon>Rhodocyclales</taxon>
        <taxon>Zoogloeaceae</taxon>
        <taxon>Pseudothauera</taxon>
    </lineage>
</organism>
<dbReference type="NCBIfam" id="TIGR00706">
    <property type="entry name" value="SppA_dom"/>
    <property type="match status" value="1"/>
</dbReference>
<dbReference type="InterPro" id="IPR002142">
    <property type="entry name" value="Peptidase_S49"/>
</dbReference>
<evidence type="ECO:0000256" key="8">
    <source>
        <dbReference type="SAM" id="Phobius"/>
    </source>
</evidence>
<name>A0A2T4IBM5_9RHOO</name>
<keyword evidence="3" id="KW-0645">Protease</keyword>
<comment type="similarity">
    <text evidence="2">Belongs to the peptidase S49 family.</text>
</comment>
<evidence type="ECO:0000256" key="7">
    <source>
        <dbReference type="PIRSR" id="PIRSR001217-1"/>
    </source>
</evidence>
<keyword evidence="8" id="KW-1133">Transmembrane helix</keyword>
<dbReference type="PANTHER" id="PTHR33209:SF1">
    <property type="entry name" value="PEPTIDASE S49 DOMAIN-CONTAINING PROTEIN"/>
    <property type="match status" value="1"/>
</dbReference>
<evidence type="ECO:0000256" key="5">
    <source>
        <dbReference type="ARBA" id="ARBA00022825"/>
    </source>
</evidence>
<dbReference type="GO" id="GO:0016020">
    <property type="term" value="C:membrane"/>
    <property type="evidence" value="ECO:0007669"/>
    <property type="project" value="UniProtKB-SubCell"/>
</dbReference>
<evidence type="ECO:0000313" key="11">
    <source>
        <dbReference type="Proteomes" id="UP000241193"/>
    </source>
</evidence>
<reference evidence="10 11" key="1">
    <citation type="submission" date="2018-03" db="EMBL/GenBank/DDBJ databases">
        <authorList>
            <person name="Keele B.F."/>
        </authorList>
    </citation>
    <scope>NUCLEOTIDE SEQUENCE [LARGE SCALE GENOMIC DNA]</scope>
    <source>
        <strain evidence="10 11">D20</strain>
    </source>
</reference>
<protein>
    <submittedName>
        <fullName evidence="10">Signal peptide peptidase SppA</fullName>
    </submittedName>
</protein>
<evidence type="ECO:0000256" key="4">
    <source>
        <dbReference type="ARBA" id="ARBA00022801"/>
    </source>
</evidence>
<keyword evidence="6 8" id="KW-0472">Membrane</keyword>
<dbReference type="OrthoDB" id="9764363at2"/>
<evidence type="ECO:0000256" key="6">
    <source>
        <dbReference type="ARBA" id="ARBA00023136"/>
    </source>
</evidence>
<feature type="active site" description="Nucleophile" evidence="7">
    <location>
        <position position="416"/>
    </location>
</feature>
<evidence type="ECO:0000256" key="1">
    <source>
        <dbReference type="ARBA" id="ARBA00004370"/>
    </source>
</evidence>